<dbReference type="Pfam" id="PF07907">
    <property type="entry name" value="YibE_F"/>
    <property type="match status" value="1"/>
</dbReference>
<dbReference type="PANTHER" id="PTHR41771">
    <property type="entry name" value="MEMBRANE PROTEIN-RELATED"/>
    <property type="match status" value="1"/>
</dbReference>
<evidence type="ECO:0000313" key="3">
    <source>
        <dbReference type="EMBL" id="RMI13637.1"/>
    </source>
</evidence>
<feature type="transmembrane region" description="Helical" evidence="2">
    <location>
        <begin position="44"/>
        <end position="64"/>
    </location>
</feature>
<evidence type="ECO:0000313" key="4">
    <source>
        <dbReference type="Proteomes" id="UP000269289"/>
    </source>
</evidence>
<feature type="transmembrane region" description="Helical" evidence="2">
    <location>
        <begin position="223"/>
        <end position="242"/>
    </location>
</feature>
<accession>A0A3M2JHX5</accession>
<feature type="transmembrane region" description="Helical" evidence="2">
    <location>
        <begin position="254"/>
        <end position="274"/>
    </location>
</feature>
<proteinExistence type="predicted"/>
<reference evidence="3 4" key="1">
    <citation type="submission" date="2018-10" db="EMBL/GenBank/DDBJ databases">
        <title>Isolation, diversity and antifungal activity of actinobacteria from wheat.</title>
        <authorList>
            <person name="Han C."/>
        </authorList>
    </citation>
    <scope>NUCLEOTIDE SEQUENCE [LARGE SCALE GENOMIC DNA]</scope>
    <source>
        <strain evidence="3 4">NEAU-YY56</strain>
    </source>
</reference>
<keyword evidence="2" id="KW-0812">Transmembrane</keyword>
<name>A0A3M2JHX5_9CELL</name>
<keyword evidence="4" id="KW-1185">Reference proteome</keyword>
<feature type="transmembrane region" description="Helical" evidence="2">
    <location>
        <begin position="173"/>
        <end position="191"/>
    </location>
</feature>
<dbReference type="OrthoDB" id="5846312at2"/>
<comment type="caution">
    <text evidence="3">The sequence shown here is derived from an EMBL/GenBank/DDBJ whole genome shotgun (WGS) entry which is preliminary data.</text>
</comment>
<feature type="transmembrane region" description="Helical" evidence="2">
    <location>
        <begin position="395"/>
        <end position="420"/>
    </location>
</feature>
<feature type="compositionally biased region" description="Basic residues" evidence="1">
    <location>
        <begin position="18"/>
        <end position="30"/>
    </location>
</feature>
<dbReference type="AlphaFoldDB" id="A0A3M2JHX5"/>
<dbReference type="InterPro" id="IPR012507">
    <property type="entry name" value="YibE_F"/>
</dbReference>
<feature type="transmembrane region" description="Helical" evidence="2">
    <location>
        <begin position="353"/>
        <end position="375"/>
    </location>
</feature>
<dbReference type="PANTHER" id="PTHR41771:SF1">
    <property type="entry name" value="MEMBRANE PROTEIN"/>
    <property type="match status" value="1"/>
</dbReference>
<gene>
    <name evidence="3" type="ORF">EBM89_03715</name>
</gene>
<organism evidence="3 4">
    <name type="scientific">Cellulomonas triticagri</name>
    <dbReference type="NCBI Taxonomy" id="2483352"/>
    <lineage>
        <taxon>Bacteria</taxon>
        <taxon>Bacillati</taxon>
        <taxon>Actinomycetota</taxon>
        <taxon>Actinomycetes</taxon>
        <taxon>Micrococcales</taxon>
        <taxon>Cellulomonadaceae</taxon>
        <taxon>Cellulomonas</taxon>
    </lineage>
</organism>
<feature type="transmembrane region" description="Helical" evidence="2">
    <location>
        <begin position="196"/>
        <end position="217"/>
    </location>
</feature>
<dbReference type="EMBL" id="RFFI01000012">
    <property type="protein sequence ID" value="RMI13637.1"/>
    <property type="molecule type" value="Genomic_DNA"/>
</dbReference>
<feature type="region of interest" description="Disordered" evidence="1">
    <location>
        <begin position="428"/>
        <end position="451"/>
    </location>
</feature>
<keyword evidence="2" id="KW-1133">Transmembrane helix</keyword>
<evidence type="ECO:0000256" key="2">
    <source>
        <dbReference type="SAM" id="Phobius"/>
    </source>
</evidence>
<feature type="transmembrane region" description="Helical" evidence="2">
    <location>
        <begin position="294"/>
        <end position="315"/>
    </location>
</feature>
<sequence>MPRLSPTGAAHPEPGRRAGCRATRHNRRVPTRPTPAAATRTRRAIAAILLPLILAAAVGMALTWPHGEASTARTVEAVAIDYPSATVTGTTQEQCEGTVEDRRTDGTIPTTVDCLRVQATVTSGEQRGQEVEVWATAGTTAADVPAGTRILVEHYPATDSDSEVWAWHDYDRTLPLVSIALLFVLAIVLVARTRGLLALVGLVLAFVVIGAYVLPALLRGENAVVVALSASTVIMAVVLYLAHGLSLRTSAALLGTLAGLAATTALGVVAAQWARLSGVSSEDSYRLSQLLGESGATSLRGLFLSGLVLAGLGVLNDVTITQASAVWELRAASPGATRRELFRGGMRIGRDHIASTVYTIAFAYTGAALPVLMLLEIYQLPLGPTLTSGEFAEEIVRTMVSSIGLVLAIPLTTGIAALVVTRSGAAPARHAQPDGHAHAHVHTLGDPDRTP</sequence>
<evidence type="ECO:0000256" key="1">
    <source>
        <dbReference type="SAM" id="MobiDB-lite"/>
    </source>
</evidence>
<protein>
    <submittedName>
        <fullName evidence="3">YibE/F family protein</fullName>
    </submittedName>
</protein>
<keyword evidence="2" id="KW-0472">Membrane</keyword>
<feature type="compositionally biased region" description="Basic and acidic residues" evidence="1">
    <location>
        <begin position="431"/>
        <end position="451"/>
    </location>
</feature>
<dbReference type="Proteomes" id="UP000269289">
    <property type="component" value="Unassembled WGS sequence"/>
</dbReference>
<feature type="region of interest" description="Disordered" evidence="1">
    <location>
        <begin position="1"/>
        <end position="38"/>
    </location>
</feature>